<organism evidence="2">
    <name type="scientific">Fagus sylvatica</name>
    <name type="common">Beechnut</name>
    <dbReference type="NCBI Taxonomy" id="28930"/>
    <lineage>
        <taxon>Eukaryota</taxon>
        <taxon>Viridiplantae</taxon>
        <taxon>Streptophyta</taxon>
        <taxon>Embryophyta</taxon>
        <taxon>Tracheophyta</taxon>
        <taxon>Spermatophyta</taxon>
        <taxon>Magnoliopsida</taxon>
        <taxon>eudicotyledons</taxon>
        <taxon>Gunneridae</taxon>
        <taxon>Pentapetalae</taxon>
        <taxon>rosids</taxon>
        <taxon>fabids</taxon>
        <taxon>Fagales</taxon>
        <taxon>Fagaceae</taxon>
        <taxon>Fagus</taxon>
    </lineage>
</organism>
<feature type="transmembrane region" description="Helical" evidence="1">
    <location>
        <begin position="47"/>
        <end position="70"/>
    </location>
</feature>
<keyword evidence="1" id="KW-1133">Transmembrane helix</keyword>
<protein>
    <submittedName>
        <fullName evidence="2">Uncharacterized protein</fullName>
    </submittedName>
</protein>
<accession>A0A2N9EQ39</accession>
<evidence type="ECO:0000256" key="1">
    <source>
        <dbReference type="SAM" id="Phobius"/>
    </source>
</evidence>
<dbReference type="AlphaFoldDB" id="A0A2N9EQ39"/>
<proteinExistence type="predicted"/>
<keyword evidence="1" id="KW-0472">Membrane</keyword>
<keyword evidence="1" id="KW-0812">Transmembrane</keyword>
<evidence type="ECO:0000313" key="2">
    <source>
        <dbReference type="EMBL" id="SPC80936.1"/>
    </source>
</evidence>
<name>A0A2N9EQ39_FAGSY</name>
<gene>
    <name evidence="2" type="ORF">FSB_LOCUS8818</name>
</gene>
<sequence>MTGILLDMDQYTIYAVAMVYWSMSLHLLLGWQWWIGGVGVDAQFQKGITILFSGHLSPLSLVVALCLWALKANWRSFLVEFQFYRCHSVDESNEFKTAERRFFRHISINIRNRPIVVDGYGFFSQTCGPISTGKSISPETSLQVPSKAHTVMQVMQVPSKADPLSISTFDTIQSLALTEICKALIWPLPFGGNSSSEKVNWLVASIEVTMFSKDGSVIYVGRHFAQLLHHIILTAFDCPDEVRSFLFCQSCPCGVLYRLPHLSSSHLQLLRSITPAAPGDSPESGGNLLVVFVLQWLRELNHDAWDPFRLDHRYHGCLRYGLLLGGVLDDHWVGFQGCGPMSILGLTGVIIFFWTSNAYSRVTGIGSGWNCRGSDQEGLEIWRAGLLGVGAVQATHD</sequence>
<dbReference type="EMBL" id="OIVN01000481">
    <property type="protein sequence ID" value="SPC80936.1"/>
    <property type="molecule type" value="Genomic_DNA"/>
</dbReference>
<reference evidence="2" key="1">
    <citation type="submission" date="2018-02" db="EMBL/GenBank/DDBJ databases">
        <authorList>
            <person name="Cohen D.B."/>
            <person name="Kent A.D."/>
        </authorList>
    </citation>
    <scope>NUCLEOTIDE SEQUENCE</scope>
</reference>
<feature type="transmembrane region" description="Helical" evidence="1">
    <location>
        <begin position="12"/>
        <end position="35"/>
    </location>
</feature>